<feature type="domain" description="Starch synthase catalytic" evidence="10">
    <location>
        <begin position="9"/>
        <end position="247"/>
    </location>
</feature>
<sequence>MADSSKKMQIVFASAECAPFVKTGGLGDVAGSLPAALVRAGAEVIVMVPKYATIKDEYKAQMEHFSDFYVSLGWRNEYCGLEKLEHDGVTYMFIDNERYFARDYPYGFFDDGERFAFFSKAITESLQHLPAGFECDILHCNDWQTALAPVFLREFYQGLPLYDRVKTVFSIHNVAFQGQFSDTVMEDILGVAHIPAAASQLRCDACSINYMLGALRYADAITTVSPTYANEIQTPEFGEGLDGVLRERSYALQGILNGIDVAGFDPATDKRIAANYTVEDRSGKAVCKAKLQEELGLEVRDDRPLMVMVTRLTRQKGLDLVMYALDRILAGGVQVAVLGTGDRDYEDGLRYFQDKYPGTMAARIEFDPALSQRMYAAADMFLMPSKFEPCGLSQIIAMRYGTLPIVRETGGLKDTVIPYNEFTGEGTGFSFSNFNGDEMGDAVFRAARLFWDNRDAWNQLVTQAMSQDFSWTRSADKYLDLYFFMHPEIERPAAVVDEPEAVAEPVAAEPEPKAKAEEKPVEAEPAKAEPEVNAETAPAAKAEVKPAAKPAAKKTTTRKTTAKKATTTKATATKTTATKGTTTRKRTTAAAKTDAEAEAAPEVMAEVAETKPAAKAATTKAAAKPAVNVEETPAESKAEATVEAKPAAKTTTRKRTPTTTKKTTTKAAVTKAEAKSAAAKVEPKAEVKAKPAPKTAEVKAAPKAETKPEPAKETPVSPAVPAEEKTPTKKTSVRKATATRKRH</sequence>
<dbReference type="CDD" id="cd03791">
    <property type="entry name" value="GT5_Glycogen_synthase_DULL1-like"/>
    <property type="match status" value="1"/>
</dbReference>
<feature type="compositionally biased region" description="Low complexity" evidence="8">
    <location>
        <begin position="657"/>
        <end position="680"/>
    </location>
</feature>
<evidence type="ECO:0000259" key="10">
    <source>
        <dbReference type="Pfam" id="PF08323"/>
    </source>
</evidence>
<feature type="domain" description="Glycosyl transferase family 1" evidence="9">
    <location>
        <begin position="299"/>
        <end position="442"/>
    </location>
</feature>
<keyword evidence="4 7" id="KW-0328">Glycosyltransferase</keyword>
<comment type="catalytic activity">
    <reaction evidence="1 7">
        <text>[(1-&gt;4)-alpha-D-glucosyl](n) + ADP-alpha-D-glucose = [(1-&gt;4)-alpha-D-glucosyl](n+1) + ADP + H(+)</text>
        <dbReference type="Rhea" id="RHEA:18189"/>
        <dbReference type="Rhea" id="RHEA-COMP:9584"/>
        <dbReference type="Rhea" id="RHEA-COMP:9587"/>
        <dbReference type="ChEBI" id="CHEBI:15378"/>
        <dbReference type="ChEBI" id="CHEBI:15444"/>
        <dbReference type="ChEBI" id="CHEBI:57498"/>
        <dbReference type="ChEBI" id="CHEBI:456216"/>
        <dbReference type="EC" id="2.4.1.21"/>
    </reaction>
</comment>
<evidence type="ECO:0000256" key="6">
    <source>
        <dbReference type="ARBA" id="ARBA00023056"/>
    </source>
</evidence>
<protein>
    <recommendedName>
        <fullName evidence="7">Glycogen synthase</fullName>
        <ecNumber evidence="7">2.4.1.21</ecNumber>
    </recommendedName>
    <alternativeName>
        <fullName evidence="7">Starch [bacterial glycogen] synthase</fullName>
    </alternativeName>
</protein>
<evidence type="ECO:0000256" key="8">
    <source>
        <dbReference type="SAM" id="MobiDB-lite"/>
    </source>
</evidence>
<dbReference type="PANTHER" id="PTHR45825:SF11">
    <property type="entry name" value="ALPHA AMYLASE DOMAIN-CONTAINING PROTEIN"/>
    <property type="match status" value="1"/>
</dbReference>
<dbReference type="UniPathway" id="UPA00164"/>
<evidence type="ECO:0000256" key="4">
    <source>
        <dbReference type="ARBA" id="ARBA00022676"/>
    </source>
</evidence>
<feature type="compositionally biased region" description="Basic and acidic residues" evidence="8">
    <location>
        <begin position="510"/>
        <end position="530"/>
    </location>
</feature>
<dbReference type="GO" id="GO:0005978">
    <property type="term" value="P:glycogen biosynthetic process"/>
    <property type="evidence" value="ECO:0007669"/>
    <property type="project" value="UniProtKB-UniRule"/>
</dbReference>
<feature type="compositionally biased region" description="Basic residues" evidence="8">
    <location>
        <begin position="551"/>
        <end position="562"/>
    </location>
</feature>
<dbReference type="NCBIfam" id="TIGR02095">
    <property type="entry name" value="glgA"/>
    <property type="match status" value="1"/>
</dbReference>
<feature type="compositionally biased region" description="Basic and acidic residues" evidence="8">
    <location>
        <begin position="696"/>
        <end position="712"/>
    </location>
</feature>
<feature type="compositionally biased region" description="Basic residues" evidence="8">
    <location>
        <begin position="731"/>
        <end position="743"/>
    </location>
</feature>
<feature type="compositionally biased region" description="Low complexity" evidence="8">
    <location>
        <begin position="588"/>
        <end position="627"/>
    </location>
</feature>
<dbReference type="NCBIfam" id="NF001898">
    <property type="entry name" value="PRK00654.1-1"/>
    <property type="match status" value="1"/>
</dbReference>
<evidence type="ECO:0000256" key="5">
    <source>
        <dbReference type="ARBA" id="ARBA00022679"/>
    </source>
</evidence>
<dbReference type="PANTHER" id="PTHR45825">
    <property type="entry name" value="GRANULE-BOUND STARCH SYNTHASE 1, CHLOROPLASTIC/AMYLOPLASTIC"/>
    <property type="match status" value="1"/>
</dbReference>
<feature type="binding site" evidence="7">
    <location>
        <position position="22"/>
    </location>
    <ligand>
        <name>ADP-alpha-D-glucose</name>
        <dbReference type="ChEBI" id="CHEBI:57498"/>
    </ligand>
</feature>
<dbReference type="Proteomes" id="UP000368032">
    <property type="component" value="Unassembled WGS sequence"/>
</dbReference>
<keyword evidence="6 7" id="KW-0320">Glycogen biosynthesis</keyword>
<gene>
    <name evidence="7 11" type="primary">glgA</name>
    <name evidence="11" type="ORF">CKJAJONC_00237</name>
</gene>
<feature type="region of interest" description="Disordered" evidence="8">
    <location>
        <begin position="504"/>
        <end position="743"/>
    </location>
</feature>
<dbReference type="RefSeq" id="WP_193221459.1">
    <property type="nucleotide sequence ID" value="NZ_CABWIF010000022.1"/>
</dbReference>
<evidence type="ECO:0000256" key="2">
    <source>
        <dbReference type="ARBA" id="ARBA00002764"/>
    </source>
</evidence>
<dbReference type="SUPFAM" id="SSF53756">
    <property type="entry name" value="UDP-Glycosyltransferase/glycogen phosphorylase"/>
    <property type="match status" value="1"/>
</dbReference>
<dbReference type="Gene3D" id="3.40.50.2000">
    <property type="entry name" value="Glycogen Phosphorylase B"/>
    <property type="match status" value="2"/>
</dbReference>
<dbReference type="EC" id="2.4.1.21" evidence="7"/>
<reference evidence="11 12" key="1">
    <citation type="submission" date="2019-10" db="EMBL/GenBank/DDBJ databases">
        <authorList>
            <person name="Wolf R A."/>
        </authorList>
    </citation>
    <scope>NUCLEOTIDE SEQUENCE [LARGE SCALE GENOMIC DNA]</scope>
    <source>
        <strain evidence="11">Collinsella_aerofaciens_DSM_13712</strain>
    </source>
</reference>
<evidence type="ECO:0000256" key="7">
    <source>
        <dbReference type="HAMAP-Rule" id="MF_00484"/>
    </source>
</evidence>
<evidence type="ECO:0000256" key="3">
    <source>
        <dbReference type="ARBA" id="ARBA00010281"/>
    </source>
</evidence>
<dbReference type="Pfam" id="PF00534">
    <property type="entry name" value="Glycos_transf_1"/>
    <property type="match status" value="1"/>
</dbReference>
<dbReference type="EMBL" id="CABWIF010000022">
    <property type="protein sequence ID" value="VWL97070.1"/>
    <property type="molecule type" value="Genomic_DNA"/>
</dbReference>
<dbReference type="GO" id="GO:0009011">
    <property type="term" value="F:alpha-1,4-glucan glucosyltransferase (ADP-glucose donor) activity"/>
    <property type="evidence" value="ECO:0007669"/>
    <property type="project" value="UniProtKB-UniRule"/>
</dbReference>
<dbReference type="AlphaFoldDB" id="A0A5K1J355"/>
<evidence type="ECO:0000259" key="9">
    <source>
        <dbReference type="Pfam" id="PF00534"/>
    </source>
</evidence>
<dbReference type="InterPro" id="IPR013534">
    <property type="entry name" value="Starch_synth_cat_dom"/>
</dbReference>
<evidence type="ECO:0000256" key="1">
    <source>
        <dbReference type="ARBA" id="ARBA00001478"/>
    </source>
</evidence>
<organism evidence="11 12">
    <name type="scientific">Collinsella aerofaciens</name>
    <dbReference type="NCBI Taxonomy" id="74426"/>
    <lineage>
        <taxon>Bacteria</taxon>
        <taxon>Bacillati</taxon>
        <taxon>Actinomycetota</taxon>
        <taxon>Coriobacteriia</taxon>
        <taxon>Coriobacteriales</taxon>
        <taxon>Coriobacteriaceae</taxon>
        <taxon>Collinsella</taxon>
    </lineage>
</organism>
<comment type="pathway">
    <text evidence="7">Glycan biosynthesis; glycogen biosynthesis.</text>
</comment>
<dbReference type="GO" id="GO:0004373">
    <property type="term" value="F:alpha-1,4-glucan glucosyltransferase (UDP-glucose donor) activity"/>
    <property type="evidence" value="ECO:0007669"/>
    <property type="project" value="InterPro"/>
</dbReference>
<evidence type="ECO:0000313" key="12">
    <source>
        <dbReference type="Proteomes" id="UP000368032"/>
    </source>
</evidence>
<dbReference type="InterPro" id="IPR011835">
    <property type="entry name" value="GS/SS"/>
</dbReference>
<dbReference type="Pfam" id="PF08323">
    <property type="entry name" value="Glyco_transf_5"/>
    <property type="match status" value="1"/>
</dbReference>
<feature type="compositionally biased region" description="Low complexity" evidence="8">
    <location>
        <begin position="531"/>
        <end position="550"/>
    </location>
</feature>
<comment type="function">
    <text evidence="2 7">Synthesizes alpha-1,4-glucan chains using ADP-glucose.</text>
</comment>
<dbReference type="InterPro" id="IPR001296">
    <property type="entry name" value="Glyco_trans_1"/>
</dbReference>
<name>A0A5K1J355_9ACTN</name>
<accession>A0A5K1J355</accession>
<proteinExistence type="inferred from homology"/>
<dbReference type="HAMAP" id="MF_00484">
    <property type="entry name" value="Glycogen_synth"/>
    <property type="match status" value="1"/>
</dbReference>
<evidence type="ECO:0000313" key="11">
    <source>
        <dbReference type="EMBL" id="VWL97070.1"/>
    </source>
</evidence>
<keyword evidence="5 7" id="KW-0808">Transferase</keyword>
<comment type="similarity">
    <text evidence="3 7">Belongs to the glycosyltransferase 1 family. Bacterial/plant glycogen synthase subfamily.</text>
</comment>
<feature type="compositionally biased region" description="Low complexity" evidence="8">
    <location>
        <begin position="563"/>
        <end position="581"/>
    </location>
</feature>